<name>A0A0C3P784_PISTI</name>
<dbReference type="STRING" id="870435.A0A0C3P784"/>
<gene>
    <name evidence="1" type="ORF">M404DRAFT_620895</name>
</gene>
<dbReference type="Pfam" id="PF16850">
    <property type="entry name" value="Inhibitor_I66"/>
    <property type="match status" value="1"/>
</dbReference>
<evidence type="ECO:0000313" key="1">
    <source>
        <dbReference type="EMBL" id="KIO03466.1"/>
    </source>
</evidence>
<dbReference type="HOGENOM" id="CLU_115968_4_0_1"/>
<accession>A0A0C3P784</accession>
<protein>
    <submittedName>
        <fullName evidence="1">Uncharacterized protein</fullName>
    </submittedName>
</protein>
<dbReference type="AlphaFoldDB" id="A0A0C3P784"/>
<dbReference type="InParanoid" id="A0A0C3P784"/>
<organism evidence="1 2">
    <name type="scientific">Pisolithus tinctorius Marx 270</name>
    <dbReference type="NCBI Taxonomy" id="870435"/>
    <lineage>
        <taxon>Eukaryota</taxon>
        <taxon>Fungi</taxon>
        <taxon>Dikarya</taxon>
        <taxon>Basidiomycota</taxon>
        <taxon>Agaricomycotina</taxon>
        <taxon>Agaricomycetes</taxon>
        <taxon>Agaricomycetidae</taxon>
        <taxon>Boletales</taxon>
        <taxon>Sclerodermatineae</taxon>
        <taxon>Pisolithaceae</taxon>
        <taxon>Pisolithus</taxon>
    </lineage>
</organism>
<proteinExistence type="predicted"/>
<dbReference type="CDD" id="cd23428">
    <property type="entry name" value="beta-trefoil_Ricin_SPI"/>
    <property type="match status" value="1"/>
</dbReference>
<sequence>MPVTPKHHVSSAPQYSPLDSVPEYKGTWTAAHILQNHNTANNSLTMPNPLKPSKNAIIYSMVDGEPYVGMPPTKPVTLPVLLYSRKSVTEPPTFNMEKVGECTYVISARGHKTREENGLLIGSIEGEAQRWYIEYIERNDAYVIAKENDRGVGWVAPSPENKEEREEERQIRVRQLIVGPSHPPYHPSNQLFRFRYED</sequence>
<evidence type="ECO:0000313" key="2">
    <source>
        <dbReference type="Proteomes" id="UP000054217"/>
    </source>
</evidence>
<keyword evidence="2" id="KW-1185">Reference proteome</keyword>
<dbReference type="OrthoDB" id="2611831at2759"/>
<dbReference type="GO" id="GO:0004867">
    <property type="term" value="F:serine-type endopeptidase inhibitor activity"/>
    <property type="evidence" value="ECO:0007669"/>
    <property type="project" value="InterPro"/>
</dbReference>
<dbReference type="Gene3D" id="2.80.10.50">
    <property type="match status" value="1"/>
</dbReference>
<reference evidence="1 2" key="1">
    <citation type="submission" date="2014-04" db="EMBL/GenBank/DDBJ databases">
        <authorList>
            <consortium name="DOE Joint Genome Institute"/>
            <person name="Kuo A."/>
            <person name="Kohler A."/>
            <person name="Costa M.D."/>
            <person name="Nagy L.G."/>
            <person name="Floudas D."/>
            <person name="Copeland A."/>
            <person name="Barry K.W."/>
            <person name="Cichocki N."/>
            <person name="Veneault-Fourrey C."/>
            <person name="LaButti K."/>
            <person name="Lindquist E.A."/>
            <person name="Lipzen A."/>
            <person name="Lundell T."/>
            <person name="Morin E."/>
            <person name="Murat C."/>
            <person name="Sun H."/>
            <person name="Tunlid A."/>
            <person name="Henrissat B."/>
            <person name="Grigoriev I.V."/>
            <person name="Hibbett D.S."/>
            <person name="Martin F."/>
            <person name="Nordberg H.P."/>
            <person name="Cantor M.N."/>
            <person name="Hua S.X."/>
        </authorList>
    </citation>
    <scope>NUCLEOTIDE SEQUENCE [LARGE SCALE GENOMIC DNA]</scope>
    <source>
        <strain evidence="1 2">Marx 270</strain>
    </source>
</reference>
<dbReference type="EMBL" id="KN831976">
    <property type="protein sequence ID" value="KIO03466.1"/>
    <property type="molecule type" value="Genomic_DNA"/>
</dbReference>
<dbReference type="InterPro" id="IPR031755">
    <property type="entry name" value="Inhibitor_I66"/>
</dbReference>
<reference evidence="2" key="2">
    <citation type="submission" date="2015-01" db="EMBL/GenBank/DDBJ databases">
        <title>Evolutionary Origins and Diversification of the Mycorrhizal Mutualists.</title>
        <authorList>
            <consortium name="DOE Joint Genome Institute"/>
            <consortium name="Mycorrhizal Genomics Consortium"/>
            <person name="Kohler A."/>
            <person name="Kuo A."/>
            <person name="Nagy L.G."/>
            <person name="Floudas D."/>
            <person name="Copeland A."/>
            <person name="Barry K.W."/>
            <person name="Cichocki N."/>
            <person name="Veneault-Fourrey C."/>
            <person name="LaButti K."/>
            <person name="Lindquist E.A."/>
            <person name="Lipzen A."/>
            <person name="Lundell T."/>
            <person name="Morin E."/>
            <person name="Murat C."/>
            <person name="Riley R."/>
            <person name="Ohm R."/>
            <person name="Sun H."/>
            <person name="Tunlid A."/>
            <person name="Henrissat B."/>
            <person name="Grigoriev I.V."/>
            <person name="Hibbett D.S."/>
            <person name="Martin F."/>
        </authorList>
    </citation>
    <scope>NUCLEOTIDE SEQUENCE [LARGE SCALE GENOMIC DNA]</scope>
    <source>
        <strain evidence="2">Marx 270</strain>
    </source>
</reference>
<dbReference type="Proteomes" id="UP000054217">
    <property type="component" value="Unassembled WGS sequence"/>
</dbReference>